<dbReference type="RefSeq" id="WP_260593471.1">
    <property type="nucleotide sequence ID" value="NZ_CP104003.1"/>
</dbReference>
<gene>
    <name evidence="10" type="ORF">N0B31_20315</name>
</gene>
<dbReference type="KEGG" id="ssai:N0B31_20315"/>
<dbReference type="Gene3D" id="2.40.110.10">
    <property type="entry name" value="Butyryl-CoA Dehydrogenase, subunit A, domain 2"/>
    <property type="match status" value="1"/>
</dbReference>
<dbReference type="AlphaFoldDB" id="A0A9E7U884"/>
<feature type="domain" description="Acyl-CoA oxidase/dehydrogenase middle" evidence="8">
    <location>
        <begin position="140"/>
        <end position="233"/>
    </location>
</feature>
<keyword evidence="3 6" id="KW-0285">Flavoprotein</keyword>
<evidence type="ECO:0000313" key="11">
    <source>
        <dbReference type="Proteomes" id="UP001057580"/>
    </source>
</evidence>
<evidence type="ECO:0000259" key="7">
    <source>
        <dbReference type="Pfam" id="PF00441"/>
    </source>
</evidence>
<dbReference type="FunFam" id="2.40.110.10:FF:000002">
    <property type="entry name" value="Acyl-CoA dehydrogenase fadE12"/>
    <property type="match status" value="1"/>
</dbReference>
<dbReference type="GO" id="GO:0050660">
    <property type="term" value="F:flavin adenine dinucleotide binding"/>
    <property type="evidence" value="ECO:0007669"/>
    <property type="project" value="InterPro"/>
</dbReference>
<comment type="similarity">
    <text evidence="2 6">Belongs to the acyl-CoA dehydrogenase family.</text>
</comment>
<dbReference type="PANTHER" id="PTHR43884:SF40">
    <property type="entry name" value="ACYL-COA DEHYDROGENASE"/>
    <property type="match status" value="1"/>
</dbReference>
<dbReference type="InterPro" id="IPR009075">
    <property type="entry name" value="AcylCo_DH/oxidase_C"/>
</dbReference>
<evidence type="ECO:0000259" key="9">
    <source>
        <dbReference type="Pfam" id="PF02771"/>
    </source>
</evidence>
<organism evidence="10 11">
    <name type="scientific">Salinirubellus salinus</name>
    <dbReference type="NCBI Taxonomy" id="1364945"/>
    <lineage>
        <taxon>Archaea</taxon>
        <taxon>Methanobacteriati</taxon>
        <taxon>Methanobacteriota</taxon>
        <taxon>Stenosarchaea group</taxon>
        <taxon>Halobacteria</taxon>
        <taxon>Halobacteriales</taxon>
        <taxon>Natronomonadaceae</taxon>
        <taxon>Salinirubellus</taxon>
    </lineage>
</organism>
<keyword evidence="11" id="KW-1185">Reference proteome</keyword>
<dbReference type="InterPro" id="IPR013786">
    <property type="entry name" value="AcylCoA_DH/ox_N"/>
</dbReference>
<name>A0A9E7U884_9EURY</name>
<dbReference type="InterPro" id="IPR037069">
    <property type="entry name" value="AcylCoA_DH/ox_N_sf"/>
</dbReference>
<dbReference type="PANTHER" id="PTHR43884">
    <property type="entry name" value="ACYL-COA DEHYDROGENASE"/>
    <property type="match status" value="1"/>
</dbReference>
<dbReference type="SUPFAM" id="SSF47203">
    <property type="entry name" value="Acyl-CoA dehydrogenase C-terminal domain-like"/>
    <property type="match status" value="1"/>
</dbReference>
<dbReference type="EMBL" id="CP104003">
    <property type="protein sequence ID" value="UWM54451.1"/>
    <property type="molecule type" value="Genomic_DNA"/>
</dbReference>
<reference evidence="10" key="1">
    <citation type="submission" date="2022-09" db="EMBL/GenBank/DDBJ databases">
        <title>Diverse halophilic archaea isolated from saline environments.</title>
        <authorList>
            <person name="Cui H.-L."/>
        </authorList>
    </citation>
    <scope>NUCLEOTIDE SEQUENCE</scope>
    <source>
        <strain evidence="10">ZS-35-S2</strain>
    </source>
</reference>
<evidence type="ECO:0000256" key="2">
    <source>
        <dbReference type="ARBA" id="ARBA00009347"/>
    </source>
</evidence>
<dbReference type="InterPro" id="IPR009100">
    <property type="entry name" value="AcylCoA_DH/oxidase_NM_dom_sf"/>
</dbReference>
<feature type="domain" description="Acyl-CoA dehydrogenase/oxidase N-terminal" evidence="9">
    <location>
        <begin position="8"/>
        <end position="133"/>
    </location>
</feature>
<evidence type="ECO:0000256" key="6">
    <source>
        <dbReference type="RuleBase" id="RU362125"/>
    </source>
</evidence>
<evidence type="ECO:0000256" key="5">
    <source>
        <dbReference type="ARBA" id="ARBA00023002"/>
    </source>
</evidence>
<dbReference type="Pfam" id="PF02770">
    <property type="entry name" value="Acyl-CoA_dh_M"/>
    <property type="match status" value="1"/>
</dbReference>
<evidence type="ECO:0000259" key="8">
    <source>
        <dbReference type="Pfam" id="PF02770"/>
    </source>
</evidence>
<evidence type="ECO:0000256" key="1">
    <source>
        <dbReference type="ARBA" id="ARBA00001974"/>
    </source>
</evidence>
<dbReference type="Gene3D" id="1.10.540.10">
    <property type="entry name" value="Acyl-CoA dehydrogenase/oxidase, N-terminal domain"/>
    <property type="match status" value="1"/>
</dbReference>
<evidence type="ECO:0000313" key="10">
    <source>
        <dbReference type="EMBL" id="UWM54451.1"/>
    </source>
</evidence>
<evidence type="ECO:0000256" key="3">
    <source>
        <dbReference type="ARBA" id="ARBA00022630"/>
    </source>
</evidence>
<dbReference type="GeneID" id="74944819"/>
<dbReference type="Pfam" id="PF00441">
    <property type="entry name" value="Acyl-CoA_dh_1"/>
    <property type="match status" value="1"/>
</dbReference>
<dbReference type="InterPro" id="IPR036250">
    <property type="entry name" value="AcylCo_DH-like_C"/>
</dbReference>
<comment type="cofactor">
    <cofactor evidence="1 6">
        <name>FAD</name>
        <dbReference type="ChEBI" id="CHEBI:57692"/>
    </cofactor>
</comment>
<feature type="domain" description="Acyl-CoA dehydrogenase/oxidase C-terminal" evidence="7">
    <location>
        <begin position="247"/>
        <end position="394"/>
    </location>
</feature>
<dbReference type="SUPFAM" id="SSF56645">
    <property type="entry name" value="Acyl-CoA dehydrogenase NM domain-like"/>
    <property type="match status" value="1"/>
</dbReference>
<dbReference type="CDD" id="cd00567">
    <property type="entry name" value="ACAD"/>
    <property type="match status" value="1"/>
</dbReference>
<keyword evidence="4 6" id="KW-0274">FAD</keyword>
<dbReference type="InterPro" id="IPR006091">
    <property type="entry name" value="Acyl-CoA_Oxase/DH_mid-dom"/>
</dbReference>
<protein>
    <submittedName>
        <fullName evidence="10">Acyl-CoA dehydrogenase</fullName>
    </submittedName>
</protein>
<dbReference type="Proteomes" id="UP001057580">
    <property type="component" value="Chromosome"/>
</dbReference>
<keyword evidence="5 6" id="KW-0560">Oxidoreductase</keyword>
<dbReference type="Pfam" id="PF02771">
    <property type="entry name" value="Acyl-CoA_dh_N"/>
    <property type="match status" value="1"/>
</dbReference>
<dbReference type="GO" id="GO:0003995">
    <property type="term" value="F:acyl-CoA dehydrogenase activity"/>
    <property type="evidence" value="ECO:0007669"/>
    <property type="project" value="TreeGrafter"/>
</dbReference>
<accession>A0A9E7U884</accession>
<evidence type="ECO:0000256" key="4">
    <source>
        <dbReference type="ARBA" id="ARBA00022827"/>
    </source>
</evidence>
<dbReference type="Gene3D" id="1.20.140.10">
    <property type="entry name" value="Butyryl-CoA Dehydrogenase, subunit A, domain 3"/>
    <property type="match status" value="1"/>
</dbReference>
<sequence length="403" mass="45044">MGQFDTEQELQLMKKSIDDFVEREVRPVEEEYEDVLIPDYAGLQPDGRLKDRTLEAINTIRRKSAETGFYGMHMPESVGGMDVGLQQQLDLIQHIYSHGFGLNVRMVEAGAGPSTVYMNLDDDLVDEFLRPAVRAEKTACFAMTESSSGSDALDMRTTATKDGDEWVVSGEKMWITNAPYADFGQVYAVTDPDAKKSRRISAFLFDTSDPAFEVKRVIRILLNDGDHAEVAFNDLRIPDRYLMGERGRGLSLALENINETRLKQTARCAGLMDYLADRCVEYANDRTSWGAPIGQRQHVRRLVADIVAWQATAETLLQRGTWEVEHGTNAIQACAIANRFATQKLFEAADNAIQVFGGNGLTHEYGIERILRRARVMRVSEGTIEMQTETIAKEAGLGRAVGM</sequence>
<dbReference type="InterPro" id="IPR046373">
    <property type="entry name" value="Acyl-CoA_Oxase/DH_mid-dom_sf"/>
</dbReference>
<proteinExistence type="inferred from homology"/>